<protein>
    <submittedName>
        <fullName evidence="3">LLM class flavin-dependent oxidoreductase</fullName>
        <ecNumber evidence="3">1.-.-.-</ecNumber>
    </submittedName>
</protein>
<dbReference type="Gene3D" id="3.20.20.30">
    <property type="entry name" value="Luciferase-like domain"/>
    <property type="match status" value="1"/>
</dbReference>
<dbReference type="GO" id="GO:0016491">
    <property type="term" value="F:oxidoreductase activity"/>
    <property type="evidence" value="ECO:0007669"/>
    <property type="project" value="UniProtKB-KW"/>
</dbReference>
<accession>A0ABV2WMM1</accession>
<comment type="caution">
    <text evidence="3">The sequence shown here is derived from an EMBL/GenBank/DDBJ whole genome shotgun (WGS) entry which is preliminary data.</text>
</comment>
<dbReference type="SUPFAM" id="SSF51679">
    <property type="entry name" value="Bacterial luciferase-like"/>
    <property type="match status" value="1"/>
</dbReference>
<evidence type="ECO:0000313" key="3">
    <source>
        <dbReference type="EMBL" id="MEU1952133.1"/>
    </source>
</evidence>
<feature type="domain" description="Luciferase-like" evidence="2">
    <location>
        <begin position="1"/>
        <end position="249"/>
    </location>
</feature>
<proteinExistence type="predicted"/>
<dbReference type="Proteomes" id="UP001550628">
    <property type="component" value="Unassembled WGS sequence"/>
</dbReference>
<keyword evidence="4" id="KW-1185">Reference proteome</keyword>
<evidence type="ECO:0000259" key="2">
    <source>
        <dbReference type="Pfam" id="PF00296"/>
    </source>
</evidence>
<dbReference type="PANTHER" id="PTHR43244">
    <property type="match status" value="1"/>
</dbReference>
<dbReference type="PANTHER" id="PTHR43244:SF1">
    <property type="entry name" value="5,10-METHYLENETETRAHYDROMETHANOPTERIN REDUCTASE"/>
    <property type="match status" value="1"/>
</dbReference>
<organism evidence="3 4">
    <name type="scientific">Nocardia rhamnosiphila</name>
    <dbReference type="NCBI Taxonomy" id="426716"/>
    <lineage>
        <taxon>Bacteria</taxon>
        <taxon>Bacillati</taxon>
        <taxon>Actinomycetota</taxon>
        <taxon>Actinomycetes</taxon>
        <taxon>Mycobacteriales</taxon>
        <taxon>Nocardiaceae</taxon>
        <taxon>Nocardia</taxon>
    </lineage>
</organism>
<sequence length="314" mass="33705">MKYGLLLPAGQAQLDAGGSAQTLVDIAVEAERLGFDSVWAGDSLVRARIEPLTLLAAVARATERVTLGTAVLMPAYRHPVHAAVTLSSLDLLSEGRLVVGVGAGFPGFSEKELELVGVDFRTRFSRLDDTVALWRELWTGNPQAFHGKVLHYDWLPEVPAPARPGGPPIWLGGITPAALRRTARLYDGWLPYPPDPADYASALGTIRDTATRPVTPALFATVFADDDAQRGAKALDEYCQATYRMPLESVAQIQVLMTGPDIAAQLGRFVEANARHILLRIGAVDSATFTEQLARVAEILPLLPHGSVREAAAG</sequence>
<reference evidence="3 4" key="1">
    <citation type="submission" date="2024-06" db="EMBL/GenBank/DDBJ databases">
        <title>The Natural Products Discovery Center: Release of the First 8490 Sequenced Strains for Exploring Actinobacteria Biosynthetic Diversity.</title>
        <authorList>
            <person name="Kalkreuter E."/>
            <person name="Kautsar S.A."/>
            <person name="Yang D."/>
            <person name="Bader C.D."/>
            <person name="Teijaro C.N."/>
            <person name="Fluegel L."/>
            <person name="Davis C.M."/>
            <person name="Simpson J.R."/>
            <person name="Lauterbach L."/>
            <person name="Steele A.D."/>
            <person name="Gui C."/>
            <person name="Meng S."/>
            <person name="Li G."/>
            <person name="Viehrig K."/>
            <person name="Ye F."/>
            <person name="Su P."/>
            <person name="Kiefer A.F."/>
            <person name="Nichols A."/>
            <person name="Cepeda A.J."/>
            <person name="Yan W."/>
            <person name="Fan B."/>
            <person name="Jiang Y."/>
            <person name="Adhikari A."/>
            <person name="Zheng C.-J."/>
            <person name="Schuster L."/>
            <person name="Cowan T.M."/>
            <person name="Smanski M.J."/>
            <person name="Chevrette M.G."/>
            <person name="De Carvalho L.P.S."/>
            <person name="Shen B."/>
        </authorList>
    </citation>
    <scope>NUCLEOTIDE SEQUENCE [LARGE SCALE GENOMIC DNA]</scope>
    <source>
        <strain evidence="3 4">NPDC019708</strain>
    </source>
</reference>
<keyword evidence="1 3" id="KW-0560">Oxidoreductase</keyword>
<dbReference type="EMBL" id="JBEYBF010000005">
    <property type="protein sequence ID" value="MEU1952133.1"/>
    <property type="molecule type" value="Genomic_DNA"/>
</dbReference>
<dbReference type="InterPro" id="IPR036661">
    <property type="entry name" value="Luciferase-like_sf"/>
</dbReference>
<evidence type="ECO:0000313" key="4">
    <source>
        <dbReference type="Proteomes" id="UP001550628"/>
    </source>
</evidence>
<dbReference type="InterPro" id="IPR050564">
    <property type="entry name" value="F420-G6PD/mer"/>
</dbReference>
<dbReference type="InterPro" id="IPR011251">
    <property type="entry name" value="Luciferase-like_dom"/>
</dbReference>
<gene>
    <name evidence="3" type="ORF">ABZ510_09735</name>
</gene>
<dbReference type="Pfam" id="PF00296">
    <property type="entry name" value="Bac_luciferase"/>
    <property type="match status" value="1"/>
</dbReference>
<dbReference type="RefSeq" id="WP_356956775.1">
    <property type="nucleotide sequence ID" value="NZ_JBEYBD010000007.1"/>
</dbReference>
<name>A0ABV2WMM1_9NOCA</name>
<dbReference type="EC" id="1.-.-.-" evidence="3"/>
<evidence type="ECO:0000256" key="1">
    <source>
        <dbReference type="ARBA" id="ARBA00023002"/>
    </source>
</evidence>